<evidence type="ECO:0000313" key="2">
    <source>
        <dbReference type="Proteomes" id="UP000015351"/>
    </source>
</evidence>
<organism evidence="1 2">
    <name type="scientific">Litoreibacter arenae DSM 19593</name>
    <dbReference type="NCBI Taxonomy" id="1123360"/>
    <lineage>
        <taxon>Bacteria</taxon>
        <taxon>Pseudomonadati</taxon>
        <taxon>Pseudomonadota</taxon>
        <taxon>Alphaproteobacteria</taxon>
        <taxon>Rhodobacterales</taxon>
        <taxon>Roseobacteraceae</taxon>
        <taxon>Litoreibacter</taxon>
    </lineage>
</organism>
<dbReference type="Proteomes" id="UP000015351">
    <property type="component" value="Unassembled WGS sequence"/>
</dbReference>
<protein>
    <recommendedName>
        <fullName evidence="3">DNA polymerase III subunits gamma and tau</fullName>
    </recommendedName>
</protein>
<comment type="caution">
    <text evidence="1">The sequence shown here is derived from an EMBL/GenBank/DDBJ whole genome shotgun (WGS) entry which is preliminary data.</text>
</comment>
<dbReference type="OrthoDB" id="7860307at2"/>
<name>S9RV90_9RHOB</name>
<evidence type="ECO:0008006" key="3">
    <source>
        <dbReference type="Google" id="ProtNLM"/>
    </source>
</evidence>
<gene>
    <name evidence="1" type="ORF">thalar_03616</name>
</gene>
<dbReference type="CDD" id="cd07812">
    <property type="entry name" value="SRPBCC"/>
    <property type="match status" value="1"/>
</dbReference>
<dbReference type="EMBL" id="AONI01000015">
    <property type="protein sequence ID" value="EPX77889.1"/>
    <property type="molecule type" value="Genomic_DNA"/>
</dbReference>
<dbReference type="InterPro" id="IPR023393">
    <property type="entry name" value="START-like_dom_sf"/>
</dbReference>
<sequence>MKFSTKEDLEIPIDDAFSMLSDFDGFERAILRRGADVARTDKMDHVGVGMSWKARATVRGKKRDFDAKLVEYDRPNQMLFEVKTKNMASTFLVELVPLSRARTRMRIELDVKPQTLSARLLMQSAKLARNTLNRRYKTRIAHFASDLEERHKKGMRTAGVS</sequence>
<proteinExistence type="predicted"/>
<evidence type="ECO:0000313" key="1">
    <source>
        <dbReference type="EMBL" id="EPX77889.1"/>
    </source>
</evidence>
<dbReference type="Pfam" id="PF10604">
    <property type="entry name" value="Polyketide_cyc2"/>
    <property type="match status" value="1"/>
</dbReference>
<reference evidence="2" key="1">
    <citation type="journal article" date="2013" name="Stand. Genomic Sci.">
        <title>Genome sequence of the Litoreibacter arenae type strain (DSM 19593(T)), a member of the Roseobacter clade isolated from sea sand.</title>
        <authorList>
            <person name="Riedel T."/>
            <person name="Fiebig A."/>
            <person name="Petersen J."/>
            <person name="Gronow S."/>
            <person name="Kyrpides N.C."/>
            <person name="Goker M."/>
            <person name="Klenk H.P."/>
        </authorList>
    </citation>
    <scope>NUCLEOTIDE SEQUENCE [LARGE SCALE GENOMIC DNA]</scope>
    <source>
        <strain evidence="2">DSM 19593</strain>
    </source>
</reference>
<dbReference type="STRING" id="1123360.thalar_03616"/>
<dbReference type="AlphaFoldDB" id="S9RV90"/>
<dbReference type="SUPFAM" id="SSF55961">
    <property type="entry name" value="Bet v1-like"/>
    <property type="match status" value="1"/>
</dbReference>
<accession>S9RV90</accession>
<keyword evidence="2" id="KW-1185">Reference proteome</keyword>
<dbReference type="eggNOG" id="COG3427">
    <property type="taxonomic scope" value="Bacteria"/>
</dbReference>
<dbReference type="Gene3D" id="3.30.530.20">
    <property type="match status" value="1"/>
</dbReference>
<dbReference type="HOGENOM" id="CLU_138417_0_0_5"/>
<dbReference type="RefSeq" id="WP_021102960.1">
    <property type="nucleotide sequence ID" value="NZ_KE557314.1"/>
</dbReference>
<dbReference type="InterPro" id="IPR019587">
    <property type="entry name" value="Polyketide_cyclase/dehydratase"/>
</dbReference>